<dbReference type="Proteomes" id="UP000176005">
    <property type="component" value="Unassembled WGS sequence"/>
</dbReference>
<dbReference type="AlphaFoldDB" id="A0A1E7L302"/>
<gene>
    <name evidence="1" type="ORF">AN218_17055</name>
</gene>
<keyword evidence="2" id="KW-1185">Reference proteome</keyword>
<proteinExistence type="predicted"/>
<name>A0A1E7L302_9ACTN</name>
<reference evidence="1 2" key="1">
    <citation type="journal article" date="2016" name="Front. Microbiol.">
        <title>Comparative Genomics Analysis of Streptomyces Species Reveals Their Adaptation to the Marine Environment and Their Diversity at the Genomic Level.</title>
        <authorList>
            <person name="Tian X."/>
            <person name="Zhang Z."/>
            <person name="Yang T."/>
            <person name="Chen M."/>
            <person name="Li J."/>
            <person name="Chen F."/>
            <person name="Yang J."/>
            <person name="Li W."/>
            <person name="Zhang B."/>
            <person name="Zhang Z."/>
            <person name="Wu J."/>
            <person name="Zhang C."/>
            <person name="Long L."/>
            <person name="Xiao J."/>
        </authorList>
    </citation>
    <scope>NUCLEOTIDE SEQUENCE [LARGE SCALE GENOMIC DNA]</scope>
    <source>
        <strain evidence="1 2">SCSIO 10429</strain>
    </source>
</reference>
<dbReference type="RefSeq" id="WP_070017748.1">
    <property type="nucleotide sequence ID" value="NZ_LJGW01000291.1"/>
</dbReference>
<accession>A0A1E7L302</accession>
<sequence length="145" mass="16479">MQEQMVLPAREGPLRYTGEVRQGDVISLRDFLASRTGEITRRHDAGADEYRVAQAVGVTAEVNAALLLEALSVRDDLLRRDEESSRRLLETCVRQITVHWAVLVALAERWTDTVGYDAGRWRLPRYGTPEQEGVMAWLGFPWSPR</sequence>
<dbReference type="EMBL" id="LJGW01000291">
    <property type="protein sequence ID" value="OEV10562.1"/>
    <property type="molecule type" value="Genomic_DNA"/>
</dbReference>
<comment type="caution">
    <text evidence="1">The sequence shown here is derived from an EMBL/GenBank/DDBJ whole genome shotgun (WGS) entry which is preliminary data.</text>
</comment>
<evidence type="ECO:0000313" key="1">
    <source>
        <dbReference type="EMBL" id="OEV10562.1"/>
    </source>
</evidence>
<evidence type="ECO:0000313" key="2">
    <source>
        <dbReference type="Proteomes" id="UP000176005"/>
    </source>
</evidence>
<protein>
    <submittedName>
        <fullName evidence="1">Uncharacterized protein</fullName>
    </submittedName>
</protein>
<organism evidence="1 2">
    <name type="scientific">Streptomyces nanshensis</name>
    <dbReference type="NCBI Taxonomy" id="518642"/>
    <lineage>
        <taxon>Bacteria</taxon>
        <taxon>Bacillati</taxon>
        <taxon>Actinomycetota</taxon>
        <taxon>Actinomycetes</taxon>
        <taxon>Kitasatosporales</taxon>
        <taxon>Streptomycetaceae</taxon>
        <taxon>Streptomyces</taxon>
    </lineage>
</organism>